<organism evidence="1 2">
    <name type="scientific">Desulfosarcina ovata subsp. sediminis</name>
    <dbReference type="NCBI Taxonomy" id="885957"/>
    <lineage>
        <taxon>Bacteria</taxon>
        <taxon>Pseudomonadati</taxon>
        <taxon>Thermodesulfobacteriota</taxon>
        <taxon>Desulfobacteria</taxon>
        <taxon>Desulfobacterales</taxon>
        <taxon>Desulfosarcinaceae</taxon>
        <taxon>Desulfosarcina</taxon>
    </lineage>
</organism>
<protein>
    <submittedName>
        <fullName evidence="1">Uncharacterized protein</fullName>
    </submittedName>
</protein>
<dbReference type="EMBL" id="AP021876">
    <property type="protein sequence ID" value="BBO80235.1"/>
    <property type="molecule type" value="Genomic_DNA"/>
</dbReference>
<gene>
    <name evidence="1" type="ORF">DSCO28_08010</name>
</gene>
<evidence type="ECO:0000313" key="2">
    <source>
        <dbReference type="Proteomes" id="UP000425960"/>
    </source>
</evidence>
<evidence type="ECO:0000313" key="1">
    <source>
        <dbReference type="EMBL" id="BBO80235.1"/>
    </source>
</evidence>
<sequence length="218" mass="25130">MKGRFIDRTGQRYGSLTVIKRVPKPTSAKGRAAWWLCRCDCGNETIVRGFGRTKTCGCRLIGDRGITQKFHKEYVVWVGMLNRTRNPDHTNYELYGLEGIKVCSSWRKNPGGFQSFIEDMGPRPYEPDGTPYQLDRVDGDYGYSPWNCRWVTIKENILNRSNVRWLVDPWDGERLCSSEMATKYGLNKGTLNSRISLYGWTLEEALSVPISRRRPTVF</sequence>
<dbReference type="KEGG" id="dov:DSCO28_08010"/>
<reference evidence="1 2" key="1">
    <citation type="submission" date="2019-11" db="EMBL/GenBank/DDBJ databases">
        <title>Comparative genomics of hydrocarbon-degrading Desulfosarcina strains.</title>
        <authorList>
            <person name="Watanabe M."/>
            <person name="Kojima H."/>
            <person name="Fukui M."/>
        </authorList>
    </citation>
    <scope>NUCLEOTIDE SEQUENCE [LARGE SCALE GENOMIC DNA]</scope>
    <source>
        <strain evidence="1 2">28bB2T</strain>
    </source>
</reference>
<dbReference type="AlphaFoldDB" id="A0A5K7ZJ49"/>
<name>A0A5K7ZJ49_9BACT</name>
<accession>A0A5K7ZJ49</accession>
<dbReference type="Proteomes" id="UP000425960">
    <property type="component" value="Chromosome"/>
</dbReference>
<proteinExistence type="predicted"/>